<comment type="caution">
    <text evidence="2">The sequence shown here is derived from an EMBL/GenBank/DDBJ whole genome shotgun (WGS) entry which is preliminary data.</text>
</comment>
<dbReference type="AlphaFoldDB" id="A0A420XIW5"/>
<keyword evidence="3" id="KW-1185">Reference proteome</keyword>
<organism evidence="2 3">
    <name type="scientific">Otariodibacter oris</name>
    <dbReference type="NCBI Taxonomy" id="1032623"/>
    <lineage>
        <taxon>Bacteria</taxon>
        <taxon>Pseudomonadati</taxon>
        <taxon>Pseudomonadota</taxon>
        <taxon>Gammaproteobacteria</taxon>
        <taxon>Pasteurellales</taxon>
        <taxon>Pasteurellaceae</taxon>
        <taxon>Otariodibacter</taxon>
    </lineage>
</organism>
<feature type="transmembrane region" description="Helical" evidence="1">
    <location>
        <begin position="59"/>
        <end position="75"/>
    </location>
</feature>
<keyword evidence="1" id="KW-0812">Transmembrane</keyword>
<dbReference type="EMBL" id="RBJC01000004">
    <property type="protein sequence ID" value="RKR77101.1"/>
    <property type="molecule type" value="Genomic_DNA"/>
</dbReference>
<feature type="transmembrane region" description="Helical" evidence="1">
    <location>
        <begin position="12"/>
        <end position="29"/>
    </location>
</feature>
<dbReference type="Proteomes" id="UP000280099">
    <property type="component" value="Unassembled WGS sequence"/>
</dbReference>
<name>A0A420XIW5_9PAST</name>
<proteinExistence type="predicted"/>
<accession>A0A420XIW5</accession>
<reference evidence="2 3" key="1">
    <citation type="submission" date="2018-10" db="EMBL/GenBank/DDBJ databases">
        <title>Genomic Encyclopedia of Type Strains, Phase IV (KMG-IV): sequencing the most valuable type-strain genomes for metagenomic binning, comparative biology and taxonomic classification.</title>
        <authorList>
            <person name="Goeker M."/>
        </authorList>
    </citation>
    <scope>NUCLEOTIDE SEQUENCE [LARGE SCALE GENOMIC DNA]</scope>
    <source>
        <strain evidence="2 3">DSM 23800</strain>
    </source>
</reference>
<keyword evidence="1" id="KW-0472">Membrane</keyword>
<dbReference type="RefSeq" id="WP_121121504.1">
    <property type="nucleotide sequence ID" value="NZ_CP016604.1"/>
</dbReference>
<protein>
    <submittedName>
        <fullName evidence="2">Uncharacterized protein</fullName>
    </submittedName>
</protein>
<keyword evidence="1" id="KW-1133">Transmembrane helix</keyword>
<evidence type="ECO:0000313" key="2">
    <source>
        <dbReference type="EMBL" id="RKR77101.1"/>
    </source>
</evidence>
<gene>
    <name evidence="2" type="ORF">DES31_0422</name>
</gene>
<sequence>MIESILETINIITYFAMIISFALIIYFAYHSEQEPYLYHSLIGLLIYHLLLFVLSNQLAILSLSSIGLIIIWKLIKAYGNKITKEYNLENLDNLLSNITQEDLDKWEQEQQEKYKIRKAEIEEIRRKHNEHAEEMLSTLTQEDFEKWQEEQRKR</sequence>
<evidence type="ECO:0000256" key="1">
    <source>
        <dbReference type="SAM" id="Phobius"/>
    </source>
</evidence>
<evidence type="ECO:0000313" key="3">
    <source>
        <dbReference type="Proteomes" id="UP000280099"/>
    </source>
</evidence>